<keyword evidence="3" id="KW-0805">Transcription regulation</keyword>
<dbReference type="CDD" id="cd00009">
    <property type="entry name" value="AAA"/>
    <property type="match status" value="1"/>
</dbReference>
<dbReference type="AlphaFoldDB" id="A0A1J5RZB5"/>
<dbReference type="SUPFAM" id="SSF52540">
    <property type="entry name" value="P-loop containing nucleoside triphosphate hydrolases"/>
    <property type="match status" value="1"/>
</dbReference>
<dbReference type="EMBL" id="MLJW01000086">
    <property type="protein sequence ID" value="OIR01263.1"/>
    <property type="molecule type" value="Genomic_DNA"/>
</dbReference>
<feature type="domain" description="Sigma-54 factor interaction" evidence="6">
    <location>
        <begin position="179"/>
        <end position="413"/>
    </location>
</feature>
<dbReference type="Pfam" id="PF25601">
    <property type="entry name" value="AAA_lid_14"/>
    <property type="match status" value="1"/>
</dbReference>
<dbReference type="Gene3D" id="1.10.10.60">
    <property type="entry name" value="Homeodomain-like"/>
    <property type="match status" value="1"/>
</dbReference>
<sequence>MKILVCWIGKYDLDAINSKEGQWDGPIAQAVGWGDFEQVVLLSSWDKAKSNQYVGWLKGRYLGRVLLRLQILSKPTAFGEIYQAVVAEVGALQEELGKNIELVFHLTGCTPAMSAVWIIAAKTRFPAQLIESSEQGVQSVSIPFDISADFIPDLMRRSDSKLEKMAEGRPDEAAQFKDILYRSNQMKRVVDHAKRIALRSIPVLIEGESGTGKELMARAIHHASPRRDKLFTPINCGAIPENLLESELFGHKKGSFTGAQSDHKGYFEQSDGGTIFLDEIGELPKSAQVKLLRVLQEKEVQRIGDSTPIKIDVRIISATNRSLIDEVKVGSFREDLFYRIAVAIVRLPALRDREGDMSMLVEHLLKKINEEVAREQPGFIQKTISATARNIILQHQWPGNVRELNNTLQRAVVWNDDSVIDEETIRNSILNLMTSNVPHDSVLDRSIDQGIQLQDILNEVGRHYIKRALDFAHGNKTKTASLLGLSNHQTLSGWMKRCGVD</sequence>
<dbReference type="SMART" id="SM00382">
    <property type="entry name" value="AAA"/>
    <property type="match status" value="1"/>
</dbReference>
<dbReference type="InterPro" id="IPR009057">
    <property type="entry name" value="Homeodomain-like_sf"/>
</dbReference>
<dbReference type="InterPro" id="IPR025944">
    <property type="entry name" value="Sigma_54_int_dom_CS"/>
</dbReference>
<evidence type="ECO:0000256" key="1">
    <source>
        <dbReference type="ARBA" id="ARBA00022741"/>
    </source>
</evidence>
<evidence type="ECO:0000256" key="2">
    <source>
        <dbReference type="ARBA" id="ARBA00022840"/>
    </source>
</evidence>
<dbReference type="GO" id="GO:0006355">
    <property type="term" value="P:regulation of DNA-templated transcription"/>
    <property type="evidence" value="ECO:0007669"/>
    <property type="project" value="InterPro"/>
</dbReference>
<keyword evidence="4" id="KW-0238">DNA-binding</keyword>
<dbReference type="Pfam" id="PF00158">
    <property type="entry name" value="Sigma54_activat"/>
    <property type="match status" value="1"/>
</dbReference>
<dbReference type="PROSITE" id="PS50045">
    <property type="entry name" value="SIGMA54_INTERACT_4"/>
    <property type="match status" value="1"/>
</dbReference>
<name>A0A1J5RZB5_9ZZZZ</name>
<dbReference type="InterPro" id="IPR058031">
    <property type="entry name" value="AAA_lid_NorR"/>
</dbReference>
<proteinExistence type="predicted"/>
<dbReference type="InterPro" id="IPR025662">
    <property type="entry name" value="Sigma_54_int_dom_ATP-bd_1"/>
</dbReference>
<keyword evidence="1" id="KW-0547">Nucleotide-binding</keyword>
<evidence type="ECO:0000313" key="7">
    <source>
        <dbReference type="EMBL" id="OIR01263.1"/>
    </source>
</evidence>
<protein>
    <submittedName>
        <fullName evidence="7">Nif-specific regulatory protein</fullName>
    </submittedName>
</protein>
<dbReference type="GO" id="GO:0003677">
    <property type="term" value="F:DNA binding"/>
    <property type="evidence" value="ECO:0007669"/>
    <property type="project" value="UniProtKB-KW"/>
</dbReference>
<dbReference type="PROSITE" id="PS00688">
    <property type="entry name" value="SIGMA54_INTERACT_3"/>
    <property type="match status" value="1"/>
</dbReference>
<organism evidence="7">
    <name type="scientific">mine drainage metagenome</name>
    <dbReference type="NCBI Taxonomy" id="410659"/>
    <lineage>
        <taxon>unclassified sequences</taxon>
        <taxon>metagenomes</taxon>
        <taxon>ecological metagenomes</taxon>
    </lineage>
</organism>
<dbReference type="InterPro" id="IPR003593">
    <property type="entry name" value="AAA+_ATPase"/>
</dbReference>
<gene>
    <name evidence="7" type="primary">nifA_6</name>
    <name evidence="7" type="ORF">GALL_167350</name>
</gene>
<dbReference type="InterPro" id="IPR002078">
    <property type="entry name" value="Sigma_54_int"/>
</dbReference>
<evidence type="ECO:0000259" key="6">
    <source>
        <dbReference type="PROSITE" id="PS50045"/>
    </source>
</evidence>
<dbReference type="InterPro" id="IPR025943">
    <property type="entry name" value="Sigma_54_int_dom_ATP-bd_2"/>
</dbReference>
<dbReference type="InterPro" id="IPR027417">
    <property type="entry name" value="P-loop_NTPase"/>
</dbReference>
<comment type="caution">
    <text evidence="7">The sequence shown here is derived from an EMBL/GenBank/DDBJ whole genome shotgun (WGS) entry which is preliminary data.</text>
</comment>
<keyword evidence="5" id="KW-0804">Transcription</keyword>
<dbReference type="PROSITE" id="PS00675">
    <property type="entry name" value="SIGMA54_INTERACT_1"/>
    <property type="match status" value="1"/>
</dbReference>
<dbReference type="GO" id="GO:0005524">
    <property type="term" value="F:ATP binding"/>
    <property type="evidence" value="ECO:0007669"/>
    <property type="project" value="UniProtKB-KW"/>
</dbReference>
<evidence type="ECO:0000256" key="3">
    <source>
        <dbReference type="ARBA" id="ARBA00023015"/>
    </source>
</evidence>
<reference evidence="7" key="1">
    <citation type="submission" date="2016-10" db="EMBL/GenBank/DDBJ databases">
        <title>Sequence of Gallionella enrichment culture.</title>
        <authorList>
            <person name="Poehlein A."/>
            <person name="Muehling M."/>
            <person name="Daniel R."/>
        </authorList>
    </citation>
    <scope>NUCLEOTIDE SEQUENCE</scope>
</reference>
<dbReference type="PANTHER" id="PTHR32071">
    <property type="entry name" value="TRANSCRIPTIONAL REGULATORY PROTEIN"/>
    <property type="match status" value="1"/>
</dbReference>
<evidence type="ECO:0000256" key="4">
    <source>
        <dbReference type="ARBA" id="ARBA00023125"/>
    </source>
</evidence>
<dbReference type="FunFam" id="3.40.50.300:FF:000006">
    <property type="entry name" value="DNA-binding transcriptional regulator NtrC"/>
    <property type="match status" value="1"/>
</dbReference>
<dbReference type="SUPFAM" id="SSF46689">
    <property type="entry name" value="Homeodomain-like"/>
    <property type="match status" value="1"/>
</dbReference>
<dbReference type="Gene3D" id="3.40.50.300">
    <property type="entry name" value="P-loop containing nucleotide triphosphate hydrolases"/>
    <property type="match status" value="1"/>
</dbReference>
<accession>A0A1J5RZB5</accession>
<keyword evidence="2" id="KW-0067">ATP-binding</keyword>
<dbReference type="Gene3D" id="1.10.8.60">
    <property type="match status" value="1"/>
</dbReference>
<evidence type="ECO:0000256" key="5">
    <source>
        <dbReference type="ARBA" id="ARBA00023163"/>
    </source>
</evidence>
<dbReference type="PROSITE" id="PS00676">
    <property type="entry name" value="SIGMA54_INTERACT_2"/>
    <property type="match status" value="1"/>
</dbReference>